<protein>
    <submittedName>
        <fullName evidence="2">Helix-turn-helix domain-containing protein</fullName>
    </submittedName>
</protein>
<evidence type="ECO:0000313" key="3">
    <source>
        <dbReference type="Proteomes" id="UP000298381"/>
    </source>
</evidence>
<comment type="caution">
    <text evidence="2">The sequence shown here is derived from an EMBL/GenBank/DDBJ whole genome shotgun (WGS) entry which is preliminary data.</text>
</comment>
<reference evidence="2 3" key="1">
    <citation type="submission" date="2019-03" db="EMBL/GenBank/DDBJ databases">
        <title>Draft genome sequence data and analysis of a Fermenting Bacterium, Soehngenia longevitae strain 1933PT, isolated from petroleum reservoir in Azerbaijan.</title>
        <authorList>
            <person name="Grouzdev D.S."/>
            <person name="Bidzhieva S.K."/>
            <person name="Sokolova D.S."/>
            <person name="Tourova T.P."/>
            <person name="Poltaraus A.B."/>
            <person name="Nazina T.N."/>
        </authorList>
    </citation>
    <scope>NUCLEOTIDE SEQUENCE [LARGE SCALE GENOMIC DNA]</scope>
    <source>
        <strain evidence="2 3">1933P</strain>
    </source>
</reference>
<dbReference type="Proteomes" id="UP000298381">
    <property type="component" value="Unassembled WGS sequence"/>
</dbReference>
<dbReference type="Pfam" id="PF13936">
    <property type="entry name" value="HTH_38"/>
    <property type="match status" value="1"/>
</dbReference>
<sequence length="67" mass="7992">MTLLYEEVAIMAIHLNFDNRLDIEKYLKNNYSLSEIARELNRHKSTISREIILRSNLSKKRLKIIMS</sequence>
<feature type="domain" description="Transposase IS30-like HTH" evidence="1">
    <location>
        <begin position="14"/>
        <end position="51"/>
    </location>
</feature>
<proteinExistence type="predicted"/>
<keyword evidence="3" id="KW-1185">Reference proteome</keyword>
<dbReference type="AlphaFoldDB" id="A0A4Z0D2F2"/>
<evidence type="ECO:0000313" key="2">
    <source>
        <dbReference type="EMBL" id="TFZ39515.1"/>
    </source>
</evidence>
<gene>
    <name evidence="2" type="ORF">E4100_08465</name>
</gene>
<evidence type="ECO:0000259" key="1">
    <source>
        <dbReference type="Pfam" id="PF13936"/>
    </source>
</evidence>
<accession>A0A4Z0D2F2</accession>
<dbReference type="InterPro" id="IPR025246">
    <property type="entry name" value="IS30-like_HTH"/>
</dbReference>
<name>A0A4Z0D2F2_9FIRM</name>
<dbReference type="OrthoDB" id="2219998at2"/>
<dbReference type="EMBL" id="SRIB01000012">
    <property type="protein sequence ID" value="TFZ39515.1"/>
    <property type="molecule type" value="Genomic_DNA"/>
</dbReference>
<organism evidence="2 3">
    <name type="scientific">Soehngenia longivitae</name>
    <dbReference type="NCBI Taxonomy" id="2562294"/>
    <lineage>
        <taxon>Bacteria</taxon>
        <taxon>Bacillati</taxon>
        <taxon>Bacillota</taxon>
        <taxon>Tissierellia</taxon>
        <taxon>Tissierellales</taxon>
        <taxon>Tissierellaceae</taxon>
        <taxon>Soehngenia</taxon>
    </lineage>
</organism>